<keyword evidence="6" id="KW-0804">Transcription</keyword>
<organism evidence="8 9">
    <name type="scientific">Enterococcus columbae DSM 7374 = ATCC 51263</name>
    <dbReference type="NCBI Taxonomy" id="1121865"/>
    <lineage>
        <taxon>Bacteria</taxon>
        <taxon>Bacillati</taxon>
        <taxon>Bacillota</taxon>
        <taxon>Bacilli</taxon>
        <taxon>Lactobacillales</taxon>
        <taxon>Enterococcaceae</taxon>
        <taxon>Enterococcus</taxon>
    </lineage>
</organism>
<protein>
    <recommendedName>
        <fullName evidence="7">HTH gntR-type domain-containing protein</fullName>
    </recommendedName>
</protein>
<evidence type="ECO:0000256" key="5">
    <source>
        <dbReference type="ARBA" id="ARBA00023125"/>
    </source>
</evidence>
<gene>
    <name evidence="8" type="ORF">I568_00166</name>
</gene>
<dbReference type="PRINTS" id="PR00035">
    <property type="entry name" value="HTHGNTR"/>
</dbReference>
<dbReference type="GO" id="GO:0030170">
    <property type="term" value="F:pyridoxal phosphate binding"/>
    <property type="evidence" value="ECO:0007669"/>
    <property type="project" value="InterPro"/>
</dbReference>
<keyword evidence="3" id="KW-0663">Pyridoxal phosphate</keyword>
<keyword evidence="2" id="KW-0032">Aminotransferase</keyword>
<dbReference type="GO" id="GO:0003677">
    <property type="term" value="F:DNA binding"/>
    <property type="evidence" value="ECO:0007669"/>
    <property type="project" value="UniProtKB-KW"/>
</dbReference>
<evidence type="ECO:0000313" key="9">
    <source>
        <dbReference type="Proteomes" id="UP000014113"/>
    </source>
</evidence>
<evidence type="ECO:0000256" key="6">
    <source>
        <dbReference type="ARBA" id="ARBA00023163"/>
    </source>
</evidence>
<dbReference type="Proteomes" id="UP000014113">
    <property type="component" value="Unassembled WGS sequence"/>
</dbReference>
<dbReference type="SUPFAM" id="SSF46785">
    <property type="entry name" value="Winged helix' DNA-binding domain"/>
    <property type="match status" value="1"/>
</dbReference>
<evidence type="ECO:0000259" key="7">
    <source>
        <dbReference type="PROSITE" id="PS50949"/>
    </source>
</evidence>
<proteinExistence type="inferred from homology"/>
<dbReference type="RefSeq" id="WP_016184206.1">
    <property type="nucleotide sequence ID" value="NZ_JXKI01000024.1"/>
</dbReference>
<evidence type="ECO:0000256" key="2">
    <source>
        <dbReference type="ARBA" id="ARBA00022576"/>
    </source>
</evidence>
<dbReference type="InterPro" id="IPR036390">
    <property type="entry name" value="WH_DNA-bd_sf"/>
</dbReference>
<dbReference type="Gene3D" id="3.40.640.10">
    <property type="entry name" value="Type I PLP-dependent aspartate aminotransferase-like (Major domain)"/>
    <property type="match status" value="1"/>
</dbReference>
<dbReference type="EMBL" id="ASWJ01000001">
    <property type="protein sequence ID" value="EOW87880.1"/>
    <property type="molecule type" value="Genomic_DNA"/>
</dbReference>
<dbReference type="SMART" id="SM00345">
    <property type="entry name" value="HTH_GNTR"/>
    <property type="match status" value="1"/>
</dbReference>
<dbReference type="SUPFAM" id="SSF53383">
    <property type="entry name" value="PLP-dependent transferases"/>
    <property type="match status" value="1"/>
</dbReference>
<comment type="similarity">
    <text evidence="1">In the C-terminal section; belongs to the class-I pyridoxal-phosphate-dependent aminotransferase family.</text>
</comment>
<dbReference type="InterPro" id="IPR000524">
    <property type="entry name" value="Tscrpt_reg_HTH_GntR"/>
</dbReference>
<evidence type="ECO:0000256" key="1">
    <source>
        <dbReference type="ARBA" id="ARBA00005384"/>
    </source>
</evidence>
<comment type="caution">
    <text evidence="8">The sequence shown here is derived from an EMBL/GenBank/DDBJ whole genome shotgun (WGS) entry which is preliminary data.</text>
</comment>
<keyword evidence="2" id="KW-0808">Transferase</keyword>
<dbReference type="InterPro" id="IPR015422">
    <property type="entry name" value="PyrdxlP-dep_Trfase_small"/>
</dbReference>
<dbReference type="InterPro" id="IPR004839">
    <property type="entry name" value="Aminotransferase_I/II_large"/>
</dbReference>
<dbReference type="CDD" id="cd07377">
    <property type="entry name" value="WHTH_GntR"/>
    <property type="match status" value="1"/>
</dbReference>
<accession>S0K030</accession>
<reference evidence="8 9" key="1">
    <citation type="submission" date="2013-03" db="EMBL/GenBank/DDBJ databases">
        <title>The Genome Sequence of Enterococcus columbae ATCC_51263 (PacBio/Illumina hybrid assembly).</title>
        <authorList>
            <consortium name="The Broad Institute Genomics Platform"/>
            <consortium name="The Broad Institute Genome Sequencing Center for Infectious Disease"/>
            <person name="Earl A."/>
            <person name="Russ C."/>
            <person name="Gilmore M."/>
            <person name="Surin D."/>
            <person name="Walker B."/>
            <person name="Young S."/>
            <person name="Zeng Q."/>
            <person name="Gargeya S."/>
            <person name="Fitzgerald M."/>
            <person name="Haas B."/>
            <person name="Abouelleil A."/>
            <person name="Allen A.W."/>
            <person name="Alvarado L."/>
            <person name="Arachchi H.M."/>
            <person name="Berlin A.M."/>
            <person name="Chapman S.B."/>
            <person name="Gainer-Dewar J."/>
            <person name="Goldberg J."/>
            <person name="Griggs A."/>
            <person name="Gujja S."/>
            <person name="Hansen M."/>
            <person name="Howarth C."/>
            <person name="Imamovic A."/>
            <person name="Ireland A."/>
            <person name="Larimer J."/>
            <person name="McCowan C."/>
            <person name="Murphy C."/>
            <person name="Pearson M."/>
            <person name="Poon T.W."/>
            <person name="Priest M."/>
            <person name="Roberts A."/>
            <person name="Saif S."/>
            <person name="Shea T."/>
            <person name="Sisk P."/>
            <person name="Sykes S."/>
            <person name="Wortman J."/>
            <person name="Nusbaum C."/>
            <person name="Birren B."/>
        </authorList>
    </citation>
    <scope>NUCLEOTIDE SEQUENCE [LARGE SCALE GENOMIC DNA]</scope>
    <source>
        <strain evidence="8 9">ATCC 51263</strain>
    </source>
</reference>
<dbReference type="STRING" id="1121865.OMW_02109"/>
<dbReference type="PATRIC" id="fig|1121865.3.peg.2053"/>
<dbReference type="GO" id="GO:0003700">
    <property type="term" value="F:DNA-binding transcription factor activity"/>
    <property type="evidence" value="ECO:0007669"/>
    <property type="project" value="InterPro"/>
</dbReference>
<dbReference type="PANTHER" id="PTHR46577:SF2">
    <property type="entry name" value="TRANSCRIPTIONAL REGULATORY PROTEIN"/>
    <property type="match status" value="1"/>
</dbReference>
<dbReference type="InterPro" id="IPR051446">
    <property type="entry name" value="HTH_trans_reg/aminotransferase"/>
</dbReference>
<name>S0K030_9ENTE</name>
<dbReference type="InterPro" id="IPR015424">
    <property type="entry name" value="PyrdxlP-dep_Trfase"/>
</dbReference>
<dbReference type="Pfam" id="PF00155">
    <property type="entry name" value="Aminotran_1_2"/>
    <property type="match status" value="1"/>
</dbReference>
<dbReference type="PROSITE" id="PS50949">
    <property type="entry name" value="HTH_GNTR"/>
    <property type="match status" value="1"/>
</dbReference>
<feature type="domain" description="HTH gntR-type" evidence="7">
    <location>
        <begin position="10"/>
        <end position="78"/>
    </location>
</feature>
<sequence length="473" mass="54173">MFEIDRNHHQPYYQQIMQDIIRGIEEGTLAPDDSLPAERKLATLYGVNRSTVGRALEELVSLGWIERIPGSKTIIANSRLANRHTPHFQWSQLLFTQLTREDPFVQELKSLQPHADSIDLYSGDLPLDFIQDFQIPSYSWENVLSKQQQLALSGYQPLKESIRQQLKRQFDLSIPQDELLVTSGSTQGISIIFDTLLQHGDCIATEDPSFLFALPWLASNQIQLIGIPMDHEGIEPNALEDCLKQGKVKLLYLNPDFQNPTTCQMSLARRQEIIALCQKYQVLIIEDDVFGELNFKQPLPRLKQLAPNQVIYLGSLSKIFSATIKIGWLCAPKPLLQSFLQTKRDSERATDIFPQLMATAALSADDYTTKQQTLLKKLQQRQTETFNILQSFQHAWTVNAVAGGFYLYLTWKGQPLKRNDWQLFLKNKLLIAPSFLYSKNKQAFRLNYAHLASQHQIAFSEKFAQITNELSKF</sequence>
<dbReference type="AlphaFoldDB" id="S0K030"/>
<dbReference type="PANTHER" id="PTHR46577">
    <property type="entry name" value="HTH-TYPE TRANSCRIPTIONAL REGULATORY PROTEIN GABR"/>
    <property type="match status" value="1"/>
</dbReference>
<evidence type="ECO:0000256" key="4">
    <source>
        <dbReference type="ARBA" id="ARBA00023015"/>
    </source>
</evidence>
<keyword evidence="4" id="KW-0805">Transcription regulation</keyword>
<evidence type="ECO:0000313" key="8">
    <source>
        <dbReference type="EMBL" id="EOW87880.1"/>
    </source>
</evidence>
<dbReference type="GO" id="GO:0008483">
    <property type="term" value="F:transaminase activity"/>
    <property type="evidence" value="ECO:0007669"/>
    <property type="project" value="UniProtKB-KW"/>
</dbReference>
<evidence type="ECO:0000256" key="3">
    <source>
        <dbReference type="ARBA" id="ARBA00022898"/>
    </source>
</evidence>
<dbReference type="Pfam" id="PF00392">
    <property type="entry name" value="GntR"/>
    <property type="match status" value="1"/>
</dbReference>
<keyword evidence="9" id="KW-1185">Reference proteome</keyword>
<dbReference type="Gene3D" id="3.90.1150.10">
    <property type="entry name" value="Aspartate Aminotransferase, domain 1"/>
    <property type="match status" value="1"/>
</dbReference>
<dbReference type="OrthoDB" id="9802328at2"/>
<dbReference type="Gene3D" id="1.10.10.10">
    <property type="entry name" value="Winged helix-like DNA-binding domain superfamily/Winged helix DNA-binding domain"/>
    <property type="match status" value="1"/>
</dbReference>
<dbReference type="eggNOG" id="COG1167">
    <property type="taxonomic scope" value="Bacteria"/>
</dbReference>
<keyword evidence="5" id="KW-0238">DNA-binding</keyword>
<dbReference type="InterPro" id="IPR036388">
    <property type="entry name" value="WH-like_DNA-bd_sf"/>
</dbReference>
<dbReference type="CDD" id="cd00609">
    <property type="entry name" value="AAT_like"/>
    <property type="match status" value="1"/>
</dbReference>
<dbReference type="InterPro" id="IPR015421">
    <property type="entry name" value="PyrdxlP-dep_Trfase_major"/>
</dbReference>